<comment type="similarity">
    <text evidence="4">Belongs to the cytochrome P450 family.</text>
</comment>
<evidence type="ECO:0000313" key="14">
    <source>
        <dbReference type="RefSeq" id="XP_017662355.1"/>
    </source>
</evidence>
<dbReference type="Pfam" id="PF00067">
    <property type="entry name" value="p450"/>
    <property type="match status" value="1"/>
</dbReference>
<evidence type="ECO:0000256" key="6">
    <source>
        <dbReference type="ARBA" id="ARBA00022723"/>
    </source>
</evidence>
<dbReference type="InterPro" id="IPR001128">
    <property type="entry name" value="Cyt_P450"/>
</dbReference>
<protein>
    <recommendedName>
        <fullName evidence="5">unspecific monooxygenase</fullName>
        <ecNumber evidence="5">1.14.14.1</ecNumber>
    </recommendedName>
</protein>
<evidence type="ECO:0000256" key="8">
    <source>
        <dbReference type="ARBA" id="ARBA00022848"/>
    </source>
</evidence>
<comment type="cofactor">
    <cofactor evidence="1">
        <name>heme</name>
        <dbReference type="ChEBI" id="CHEBI:30413"/>
    </cofactor>
</comment>
<keyword evidence="10" id="KW-0408">Iron</keyword>
<keyword evidence="8" id="KW-0492">Microsome</keyword>
<keyword evidence="9" id="KW-0560">Oxidoreductase</keyword>
<dbReference type="InterPro" id="IPR050182">
    <property type="entry name" value="Cytochrome_P450_fam2"/>
</dbReference>
<dbReference type="SUPFAM" id="SSF48264">
    <property type="entry name" value="Cytochrome P450"/>
    <property type="match status" value="2"/>
</dbReference>
<evidence type="ECO:0000256" key="12">
    <source>
        <dbReference type="ARBA" id="ARBA00023136"/>
    </source>
</evidence>
<dbReference type="PANTHER" id="PTHR24300">
    <property type="entry name" value="CYTOCHROME P450 508A4-RELATED"/>
    <property type="match status" value="1"/>
</dbReference>
<dbReference type="AlphaFoldDB" id="A0A6J0GKG6"/>
<name>A0A6J0GKG6_9PASS</name>
<evidence type="ECO:0000256" key="9">
    <source>
        <dbReference type="ARBA" id="ARBA00023002"/>
    </source>
</evidence>
<dbReference type="PRINTS" id="PR00463">
    <property type="entry name" value="EP450I"/>
</dbReference>
<evidence type="ECO:0000256" key="10">
    <source>
        <dbReference type="ARBA" id="ARBA00023004"/>
    </source>
</evidence>
<organism evidence="13 14">
    <name type="scientific">Lepidothrix coronata</name>
    <name type="common">blue-crowned manakin</name>
    <dbReference type="NCBI Taxonomy" id="321398"/>
    <lineage>
        <taxon>Eukaryota</taxon>
        <taxon>Metazoa</taxon>
        <taxon>Chordata</taxon>
        <taxon>Craniata</taxon>
        <taxon>Vertebrata</taxon>
        <taxon>Euteleostomi</taxon>
        <taxon>Archelosauria</taxon>
        <taxon>Archosauria</taxon>
        <taxon>Dinosauria</taxon>
        <taxon>Saurischia</taxon>
        <taxon>Theropoda</taxon>
        <taxon>Coelurosauria</taxon>
        <taxon>Aves</taxon>
        <taxon>Neognathae</taxon>
        <taxon>Neoaves</taxon>
        <taxon>Telluraves</taxon>
        <taxon>Australaves</taxon>
        <taxon>Passeriformes</taxon>
        <taxon>Pipridae</taxon>
        <taxon>Lepidothrix</taxon>
    </lineage>
</organism>
<dbReference type="GO" id="GO:0008392">
    <property type="term" value="F:arachidonate epoxygenase activity"/>
    <property type="evidence" value="ECO:0007669"/>
    <property type="project" value="TreeGrafter"/>
</dbReference>
<dbReference type="InterPro" id="IPR036396">
    <property type="entry name" value="Cyt_P450_sf"/>
</dbReference>
<dbReference type="InterPro" id="IPR002401">
    <property type="entry name" value="Cyt_P450_E_grp-I"/>
</dbReference>
<dbReference type="RefSeq" id="XP_017662355.1">
    <property type="nucleotide sequence ID" value="XM_017806866.1"/>
</dbReference>
<dbReference type="GO" id="GO:0019373">
    <property type="term" value="P:epoxygenase P450 pathway"/>
    <property type="evidence" value="ECO:0007669"/>
    <property type="project" value="TreeGrafter"/>
</dbReference>
<evidence type="ECO:0000256" key="3">
    <source>
        <dbReference type="ARBA" id="ARBA00004406"/>
    </source>
</evidence>
<dbReference type="PRINTS" id="PR00385">
    <property type="entry name" value="P450"/>
</dbReference>
<evidence type="ECO:0000256" key="4">
    <source>
        <dbReference type="ARBA" id="ARBA00010617"/>
    </source>
</evidence>
<dbReference type="GO" id="GO:0006805">
    <property type="term" value="P:xenobiotic metabolic process"/>
    <property type="evidence" value="ECO:0007669"/>
    <property type="project" value="TreeGrafter"/>
</dbReference>
<dbReference type="GO" id="GO:0005506">
    <property type="term" value="F:iron ion binding"/>
    <property type="evidence" value="ECO:0007669"/>
    <property type="project" value="InterPro"/>
</dbReference>
<reference evidence="14" key="1">
    <citation type="submission" date="2025-08" db="UniProtKB">
        <authorList>
            <consortium name="RefSeq"/>
        </authorList>
    </citation>
    <scope>IDENTIFICATION</scope>
</reference>
<evidence type="ECO:0000256" key="5">
    <source>
        <dbReference type="ARBA" id="ARBA00012109"/>
    </source>
</evidence>
<keyword evidence="12" id="KW-0472">Membrane</keyword>
<dbReference type="GO" id="GO:0005789">
    <property type="term" value="C:endoplasmic reticulum membrane"/>
    <property type="evidence" value="ECO:0007669"/>
    <property type="project" value="UniProtKB-SubCell"/>
</dbReference>
<keyword evidence="11" id="KW-0503">Monooxygenase</keyword>
<keyword evidence="13" id="KW-1185">Reference proteome</keyword>
<keyword evidence="6" id="KW-0479">Metal-binding</keyword>
<sequence length="216" mass="24065">MLSLKEGWSRQFEFTAQGSIAVPQMEKDRPDSNFHLKNLITSTFDLFIAGSETTSTTIRYGLLLLLKHPKIQEKVQEEIDQVIGRSRKPCVADRTQMPYTDAVVHEIQRFISLIPLALPHTVTKDTSFREYIIPKVSGQAPLSSARGGSTFALRLLQPEARTVVSLARMEIFLLIATILQNFTLKSVVDPQELSITPTLSGTGNVPPAYQLCALPR</sequence>
<dbReference type="GeneID" id="108493450"/>
<comment type="subcellular location">
    <subcellularLocation>
        <location evidence="3">Endoplasmic reticulum membrane</location>
        <topology evidence="3">Peripheral membrane protein</topology>
    </subcellularLocation>
    <subcellularLocation>
        <location evidence="2">Microsome membrane</location>
        <topology evidence="2">Peripheral membrane protein</topology>
    </subcellularLocation>
</comment>
<dbReference type="Gene3D" id="1.10.630.10">
    <property type="entry name" value="Cytochrome P450"/>
    <property type="match status" value="2"/>
</dbReference>
<dbReference type="GO" id="GO:0016712">
    <property type="term" value="F:oxidoreductase activity, acting on paired donors, with incorporation or reduction of molecular oxygen, reduced flavin or flavoprotein as one donor, and incorporation of one atom of oxygen"/>
    <property type="evidence" value="ECO:0007669"/>
    <property type="project" value="UniProtKB-EC"/>
</dbReference>
<dbReference type="EC" id="1.14.14.1" evidence="5"/>
<evidence type="ECO:0000256" key="11">
    <source>
        <dbReference type="ARBA" id="ARBA00023033"/>
    </source>
</evidence>
<evidence type="ECO:0000256" key="7">
    <source>
        <dbReference type="ARBA" id="ARBA00022824"/>
    </source>
</evidence>
<evidence type="ECO:0000256" key="1">
    <source>
        <dbReference type="ARBA" id="ARBA00001971"/>
    </source>
</evidence>
<proteinExistence type="inferred from homology"/>
<accession>A0A6J0GKG6</accession>
<dbReference type="PANTHER" id="PTHR24300:SF356">
    <property type="entry name" value="CYTOCHROME P450 2E1"/>
    <property type="match status" value="1"/>
</dbReference>
<dbReference type="Proteomes" id="UP000504624">
    <property type="component" value="Unplaced"/>
</dbReference>
<dbReference type="GO" id="GO:0020037">
    <property type="term" value="F:heme binding"/>
    <property type="evidence" value="ECO:0007669"/>
    <property type="project" value="InterPro"/>
</dbReference>
<dbReference type="OrthoDB" id="2789670at2759"/>
<gene>
    <name evidence="14" type="primary">LOC108493450</name>
</gene>
<keyword evidence="7" id="KW-0256">Endoplasmic reticulum</keyword>
<evidence type="ECO:0000313" key="13">
    <source>
        <dbReference type="Proteomes" id="UP000504624"/>
    </source>
</evidence>
<evidence type="ECO:0000256" key="2">
    <source>
        <dbReference type="ARBA" id="ARBA00004174"/>
    </source>
</evidence>